<dbReference type="Pfam" id="PF02561">
    <property type="entry name" value="FliS"/>
    <property type="match status" value="1"/>
</dbReference>
<evidence type="ECO:0000313" key="7">
    <source>
        <dbReference type="Proteomes" id="UP000298225"/>
    </source>
</evidence>
<dbReference type="InterPro" id="IPR036584">
    <property type="entry name" value="FliS_sf"/>
</dbReference>
<dbReference type="GO" id="GO:0071973">
    <property type="term" value="P:bacterial-type flagellum-dependent cell motility"/>
    <property type="evidence" value="ECO:0007669"/>
    <property type="project" value="TreeGrafter"/>
</dbReference>
<dbReference type="InterPro" id="IPR003713">
    <property type="entry name" value="FliS"/>
</dbReference>
<comment type="subcellular location">
    <subcellularLocation>
        <location evidence="1">Cytoplasm</location>
        <location evidence="1">Cytosol</location>
    </subcellularLocation>
</comment>
<dbReference type="SUPFAM" id="SSF101116">
    <property type="entry name" value="Flagellar export chaperone FliS"/>
    <property type="match status" value="1"/>
</dbReference>
<reference evidence="6 7" key="1">
    <citation type="submission" date="2019-03" db="EMBL/GenBank/DDBJ databases">
        <title>Bradyrhizobium strains diversity isolated from Chamaecrista fasciculata.</title>
        <authorList>
            <person name="Urquiaga M.C.O."/>
            <person name="Hungria M."/>
            <person name="Delamuta J.R.M."/>
        </authorList>
    </citation>
    <scope>NUCLEOTIDE SEQUENCE [LARGE SCALE GENOMIC DNA]</scope>
    <source>
        <strain evidence="6 7">CNPSo 3424</strain>
    </source>
</reference>
<evidence type="ECO:0000256" key="3">
    <source>
        <dbReference type="ARBA" id="ARBA00022490"/>
    </source>
</evidence>
<comment type="similarity">
    <text evidence="2">Belongs to the FliS family.</text>
</comment>
<dbReference type="GO" id="GO:0044780">
    <property type="term" value="P:bacterial-type flagellum assembly"/>
    <property type="evidence" value="ECO:0007669"/>
    <property type="project" value="InterPro"/>
</dbReference>
<keyword evidence="3" id="KW-0963">Cytoplasm</keyword>
<keyword evidence="6" id="KW-0282">Flagellum</keyword>
<keyword evidence="7" id="KW-1185">Reference proteome</keyword>
<keyword evidence="4" id="KW-1005">Bacterial flagellum biogenesis</keyword>
<keyword evidence="5" id="KW-0143">Chaperone</keyword>
<keyword evidence="6" id="KW-0966">Cell projection</keyword>
<dbReference type="CDD" id="cd16098">
    <property type="entry name" value="FliS"/>
    <property type="match status" value="1"/>
</dbReference>
<keyword evidence="6" id="KW-0969">Cilium</keyword>
<sequence>MMMHNPMAYMANQAYRGTATTVPPLKAVSMLLGGTIISLQRSLAAQEARRFEEGHEHLMKATAILRGLSHNLDFAKGGDVAERLFQTYHAMILASHKAYGRPHARQSFGRIIAGLTELREAWEFVDATVRGGKPGPVDSARKG</sequence>
<dbReference type="Proteomes" id="UP000298225">
    <property type="component" value="Unassembled WGS sequence"/>
</dbReference>
<comment type="caution">
    <text evidence="6">The sequence shown here is derived from an EMBL/GenBank/DDBJ whole genome shotgun (WGS) entry which is preliminary data.</text>
</comment>
<accession>A0A4Y9LC20</accession>
<evidence type="ECO:0000313" key="6">
    <source>
        <dbReference type="EMBL" id="TFV40895.1"/>
    </source>
</evidence>
<evidence type="ECO:0000256" key="4">
    <source>
        <dbReference type="ARBA" id="ARBA00022795"/>
    </source>
</evidence>
<name>A0A4Y9LC20_9BRAD</name>
<dbReference type="PANTHER" id="PTHR34773">
    <property type="entry name" value="FLAGELLAR SECRETION CHAPERONE FLIS"/>
    <property type="match status" value="1"/>
</dbReference>
<evidence type="ECO:0000256" key="2">
    <source>
        <dbReference type="ARBA" id="ARBA00008787"/>
    </source>
</evidence>
<dbReference type="OrthoDB" id="7677889at2"/>
<evidence type="ECO:0000256" key="1">
    <source>
        <dbReference type="ARBA" id="ARBA00004514"/>
    </source>
</evidence>
<gene>
    <name evidence="6" type="ORF">E4K66_08655</name>
</gene>
<proteinExistence type="inferred from homology"/>
<protein>
    <submittedName>
        <fullName evidence="6">Flagellar protein FliS</fullName>
    </submittedName>
</protein>
<dbReference type="Gene3D" id="1.20.120.340">
    <property type="entry name" value="Flagellar protein FliS"/>
    <property type="match status" value="1"/>
</dbReference>
<dbReference type="GO" id="GO:0005829">
    <property type="term" value="C:cytosol"/>
    <property type="evidence" value="ECO:0007669"/>
    <property type="project" value="UniProtKB-SubCell"/>
</dbReference>
<dbReference type="PANTHER" id="PTHR34773:SF1">
    <property type="entry name" value="FLAGELLAR SECRETION CHAPERONE FLIS"/>
    <property type="match status" value="1"/>
</dbReference>
<dbReference type="EMBL" id="SPQU01000003">
    <property type="protein sequence ID" value="TFV40895.1"/>
    <property type="molecule type" value="Genomic_DNA"/>
</dbReference>
<evidence type="ECO:0000256" key="5">
    <source>
        <dbReference type="ARBA" id="ARBA00023186"/>
    </source>
</evidence>
<organism evidence="6 7">
    <name type="scientific">Bradyrhizobium frederickii</name>
    <dbReference type="NCBI Taxonomy" id="2560054"/>
    <lineage>
        <taxon>Bacteria</taxon>
        <taxon>Pseudomonadati</taxon>
        <taxon>Pseudomonadota</taxon>
        <taxon>Alphaproteobacteria</taxon>
        <taxon>Hyphomicrobiales</taxon>
        <taxon>Nitrobacteraceae</taxon>
        <taxon>Bradyrhizobium</taxon>
    </lineage>
</organism>
<dbReference type="AlphaFoldDB" id="A0A4Y9LC20"/>